<keyword evidence="2" id="KW-1185">Reference proteome</keyword>
<dbReference type="Proteomes" id="UP000294650">
    <property type="component" value="Unassembled WGS sequence"/>
</dbReference>
<sequence>MSIKDKNILILGTGQIGFAVFEELNRLDCKKIVLHSYSEQEVLLLKEKVHLIKRDKTNVEYVFGDIYDSIETIKSQNDIINTNLYKICKQKGIDIIIDCINTAAVLGEQLASWNKEIKKNSIPSKELNTYEKVNNFIITLKETYSACNIDKYIKVSTTGLGGMGFNMGYTHGDAKSFYLSEDILGKLHIAGAFHQLLWALNRTSGYDISVIIPSACIGWQDVKIDPLPPFKKTESSKNISIEEINKRIVEHDIKDQIRITQVYLGENNSYSREEVALLTQLNQMEFVSKQRVAKIVIEELKSKSNNFNLLNAMDISMITPSYKDFYLRNLLINKMDYQNSFLEVESLVTNNLGRDVAIDIMELFIVKQLLNNSLENIHKCLEYGDLKLQQKIKQFFETNPIYRNYFLSLGFSILLDDEIWVASNFGEKTDYIDYRSENITFLLNKVLETVTFFKRENTTFDYNHYFVDIINSNNISVGELLGMIYSFEGKGREVYYNKDLKNKSDIYTKKYIFS</sequence>
<accession>A0A4R3MU72</accession>
<dbReference type="RefSeq" id="WP_132373086.1">
    <property type="nucleotide sequence ID" value="NZ_SMAN01000031.1"/>
</dbReference>
<dbReference type="AlphaFoldDB" id="A0A4R3MU72"/>
<protein>
    <submittedName>
        <fullName evidence="1">Uncharacterized protein</fullName>
    </submittedName>
</protein>
<dbReference type="SUPFAM" id="SSF51735">
    <property type="entry name" value="NAD(P)-binding Rossmann-fold domains"/>
    <property type="match status" value="2"/>
</dbReference>
<comment type="caution">
    <text evidence="1">The sequence shown here is derived from an EMBL/GenBank/DDBJ whole genome shotgun (WGS) entry which is preliminary data.</text>
</comment>
<dbReference type="OrthoDB" id="9773765at2"/>
<evidence type="ECO:0000313" key="1">
    <source>
        <dbReference type="EMBL" id="TCT17498.1"/>
    </source>
</evidence>
<proteinExistence type="predicted"/>
<evidence type="ECO:0000313" key="2">
    <source>
        <dbReference type="Proteomes" id="UP000294650"/>
    </source>
</evidence>
<dbReference type="InterPro" id="IPR036291">
    <property type="entry name" value="NAD(P)-bd_dom_sf"/>
</dbReference>
<reference evidence="1 2" key="1">
    <citation type="submission" date="2019-03" db="EMBL/GenBank/DDBJ databases">
        <title>Genomic Encyclopedia of Type Strains, Phase IV (KMG-IV): sequencing the most valuable type-strain genomes for metagenomic binning, comparative biology and taxonomic classification.</title>
        <authorList>
            <person name="Goeker M."/>
        </authorList>
    </citation>
    <scope>NUCLEOTIDE SEQUENCE [LARGE SCALE GENOMIC DNA]</scope>
    <source>
        <strain evidence="1 2">DSM 25894</strain>
    </source>
</reference>
<dbReference type="Gene3D" id="3.40.50.720">
    <property type="entry name" value="NAD(P)-binding Rossmann-like Domain"/>
    <property type="match status" value="1"/>
</dbReference>
<name>A0A4R3MU72_9BACI</name>
<gene>
    <name evidence="1" type="ORF">EDD68_13117</name>
</gene>
<dbReference type="EMBL" id="SMAN01000031">
    <property type="protein sequence ID" value="TCT17498.1"/>
    <property type="molecule type" value="Genomic_DNA"/>
</dbReference>
<organism evidence="1 2">
    <name type="scientific">Melghiribacillus thermohalophilus</name>
    <dbReference type="NCBI Taxonomy" id="1324956"/>
    <lineage>
        <taxon>Bacteria</taxon>
        <taxon>Bacillati</taxon>
        <taxon>Bacillota</taxon>
        <taxon>Bacilli</taxon>
        <taxon>Bacillales</taxon>
        <taxon>Bacillaceae</taxon>
        <taxon>Melghiribacillus</taxon>
    </lineage>
</organism>